<dbReference type="AlphaFoldDB" id="A0A1Y6CGA1"/>
<dbReference type="PROSITE" id="PS51257">
    <property type="entry name" value="PROKAR_LIPOPROTEIN"/>
    <property type="match status" value="1"/>
</dbReference>
<gene>
    <name evidence="1" type="ORF">SAMN06296036_12181</name>
</gene>
<evidence type="ECO:0000313" key="1">
    <source>
        <dbReference type="EMBL" id="SMF62607.1"/>
    </source>
</evidence>
<accession>A0A1Y6CGA1</accession>
<organism evidence="1 2">
    <name type="scientific">Pseudobacteriovorax antillogorgiicola</name>
    <dbReference type="NCBI Taxonomy" id="1513793"/>
    <lineage>
        <taxon>Bacteria</taxon>
        <taxon>Pseudomonadati</taxon>
        <taxon>Bdellovibrionota</taxon>
        <taxon>Oligoflexia</taxon>
        <taxon>Oligoflexales</taxon>
        <taxon>Pseudobacteriovoracaceae</taxon>
        <taxon>Pseudobacteriovorax</taxon>
    </lineage>
</organism>
<proteinExistence type="predicted"/>
<dbReference type="OrthoDB" id="3675244at2"/>
<dbReference type="STRING" id="1513793.SAMN06296036_12181"/>
<dbReference type="PANTHER" id="PTHR34823">
    <property type="entry name" value="GLCNAC-BINDING PROTEIN A"/>
    <property type="match status" value="1"/>
</dbReference>
<evidence type="ECO:0000313" key="2">
    <source>
        <dbReference type="Proteomes" id="UP000192907"/>
    </source>
</evidence>
<dbReference type="InterPro" id="IPR051024">
    <property type="entry name" value="GlcNAc_Chitin_IntDeg"/>
</dbReference>
<protein>
    <submittedName>
        <fullName evidence="1">Uncharacterized protein</fullName>
    </submittedName>
</protein>
<dbReference type="EMBL" id="FWZT01000021">
    <property type="protein sequence ID" value="SMF62607.1"/>
    <property type="molecule type" value="Genomic_DNA"/>
</dbReference>
<keyword evidence="2" id="KW-1185">Reference proteome</keyword>
<dbReference type="PANTHER" id="PTHR34823:SF1">
    <property type="entry name" value="CHITIN-BINDING TYPE-4 DOMAIN-CONTAINING PROTEIN"/>
    <property type="match status" value="1"/>
</dbReference>
<dbReference type="RefSeq" id="WP_132323166.1">
    <property type="nucleotide sequence ID" value="NZ_FWZT01000021.1"/>
</dbReference>
<dbReference type="Proteomes" id="UP000192907">
    <property type="component" value="Unassembled WGS sequence"/>
</dbReference>
<name>A0A1Y6CGA1_9BACT</name>
<reference evidence="2" key="1">
    <citation type="submission" date="2017-04" db="EMBL/GenBank/DDBJ databases">
        <authorList>
            <person name="Varghese N."/>
            <person name="Submissions S."/>
        </authorList>
    </citation>
    <scope>NUCLEOTIDE SEQUENCE [LARGE SCALE GENOMIC DNA]</scope>
    <source>
        <strain evidence="2">RKEM611</strain>
    </source>
</reference>
<sequence>MKLLLCMAIPIILGACENKTSKKVDESQKECSESALYSSAREHQFIYPDHRQEYSPGTVVYQPKTGRVYRCKRYPYSQYCQQWSPSDRRFEPGTGSNWTAVWDLL</sequence>